<evidence type="ECO:0000313" key="1">
    <source>
        <dbReference type="EMBL" id="PQJ27447.1"/>
    </source>
</evidence>
<dbReference type="Proteomes" id="UP000239907">
    <property type="component" value="Unassembled WGS sequence"/>
</dbReference>
<dbReference type="EMBL" id="MQWA01000001">
    <property type="protein sequence ID" value="PQJ27447.1"/>
    <property type="molecule type" value="Genomic_DNA"/>
</dbReference>
<dbReference type="AlphaFoldDB" id="A0A2S7TYV8"/>
<dbReference type="OrthoDB" id="200364at2"/>
<keyword evidence="2" id="KW-1185">Reference proteome</keyword>
<reference evidence="1 2" key="1">
    <citation type="submission" date="2016-12" db="EMBL/GenBank/DDBJ databases">
        <title>Study of bacterial adaptation to deep sea.</title>
        <authorList>
            <person name="Song J."/>
            <person name="Yoshizawa S."/>
            <person name="Kogure K."/>
        </authorList>
    </citation>
    <scope>NUCLEOTIDE SEQUENCE [LARGE SCALE GENOMIC DNA]</scope>
    <source>
        <strain evidence="1 2">SAORIC-165</strain>
    </source>
</reference>
<organism evidence="1 2">
    <name type="scientific">Rubritalea profundi</name>
    <dbReference type="NCBI Taxonomy" id="1658618"/>
    <lineage>
        <taxon>Bacteria</taxon>
        <taxon>Pseudomonadati</taxon>
        <taxon>Verrucomicrobiota</taxon>
        <taxon>Verrucomicrobiia</taxon>
        <taxon>Verrucomicrobiales</taxon>
        <taxon>Rubritaleaceae</taxon>
        <taxon>Rubritalea</taxon>
    </lineage>
</organism>
<protein>
    <recommendedName>
        <fullName evidence="3">DUF2971 domain-containing protein</fullName>
    </recommendedName>
</protein>
<evidence type="ECO:0000313" key="2">
    <source>
        <dbReference type="Proteomes" id="UP000239907"/>
    </source>
</evidence>
<name>A0A2S7TYV8_9BACT</name>
<evidence type="ECO:0008006" key="3">
    <source>
        <dbReference type="Google" id="ProtNLM"/>
    </source>
</evidence>
<proteinExistence type="predicted"/>
<sequence>MSYPTKLYYKYRPLYSDRRHKTPHEFTKSIIKSSELYYATPNTFNDPFDCNLKLHTDDSTDKEWIDYIDSMIVQYPQNKKKLVTVKRKKSWGRVGAIGENTAKSIYEDSSVLCLSKRPDSIPMFSYYADDHYGIAIELQFSDIEVPCGIPYGDLSDPSNLYERTIIFRDVEYPLTIPELNYHRLYGSEKLLTNLIFSKFKEWNHEDEFRIFRRNMAESSVKFPQKMLTRIIFGSRTGQDEIDLVKTWLSARTNPVILAKIEPSKKDFSLNIVDFENYTP</sequence>
<accession>A0A2S7TYV8</accession>
<dbReference type="RefSeq" id="WP_105041932.1">
    <property type="nucleotide sequence ID" value="NZ_MQWA01000001.1"/>
</dbReference>
<comment type="caution">
    <text evidence="1">The sequence shown here is derived from an EMBL/GenBank/DDBJ whole genome shotgun (WGS) entry which is preliminary data.</text>
</comment>
<gene>
    <name evidence="1" type="ORF">BSZ32_02335</name>
</gene>